<dbReference type="Proteomes" id="UP000245768">
    <property type="component" value="Unassembled WGS sequence"/>
</dbReference>
<dbReference type="EMBL" id="KZ819635">
    <property type="protein sequence ID" value="PWN91620.1"/>
    <property type="molecule type" value="Genomic_DNA"/>
</dbReference>
<dbReference type="GeneID" id="37047570"/>
<reference evidence="1 2" key="1">
    <citation type="journal article" date="2018" name="Mol. Biol. Evol.">
        <title>Broad Genomic Sampling Reveals a Smut Pathogenic Ancestry of the Fungal Clade Ustilaginomycotina.</title>
        <authorList>
            <person name="Kijpornyongpan T."/>
            <person name="Mondo S.J."/>
            <person name="Barry K."/>
            <person name="Sandor L."/>
            <person name="Lee J."/>
            <person name="Lipzen A."/>
            <person name="Pangilinan J."/>
            <person name="LaButti K."/>
            <person name="Hainaut M."/>
            <person name="Henrissat B."/>
            <person name="Grigoriev I.V."/>
            <person name="Spatafora J.W."/>
            <person name="Aime M.C."/>
        </authorList>
    </citation>
    <scope>NUCLEOTIDE SEQUENCE [LARGE SCALE GENOMIC DNA]</scope>
    <source>
        <strain evidence="1 2">MCA 4198</strain>
    </source>
</reference>
<evidence type="ECO:0000313" key="2">
    <source>
        <dbReference type="Proteomes" id="UP000245768"/>
    </source>
</evidence>
<proteinExistence type="predicted"/>
<dbReference type="AlphaFoldDB" id="A0A316YQ08"/>
<dbReference type="InParanoid" id="A0A316YQ08"/>
<gene>
    <name evidence="1" type="ORF">FA10DRAFT_71607</name>
</gene>
<organism evidence="1 2">
    <name type="scientific">Acaromyces ingoldii</name>
    <dbReference type="NCBI Taxonomy" id="215250"/>
    <lineage>
        <taxon>Eukaryota</taxon>
        <taxon>Fungi</taxon>
        <taxon>Dikarya</taxon>
        <taxon>Basidiomycota</taxon>
        <taxon>Ustilaginomycotina</taxon>
        <taxon>Exobasidiomycetes</taxon>
        <taxon>Exobasidiales</taxon>
        <taxon>Cryptobasidiaceae</taxon>
        <taxon>Acaromyces</taxon>
    </lineage>
</organism>
<keyword evidence="2" id="KW-1185">Reference proteome</keyword>
<accession>A0A316YQ08</accession>
<evidence type="ECO:0000313" key="1">
    <source>
        <dbReference type="EMBL" id="PWN91620.1"/>
    </source>
</evidence>
<protein>
    <submittedName>
        <fullName evidence="1">Uncharacterized protein</fullName>
    </submittedName>
</protein>
<name>A0A316YQ08_9BASI</name>
<sequence>MLRAQRCGDTRGEIKRGEGTGLASCLSLLSSPSFCSDCTFHPVRSLIEEEALLIANKDASWLLWLGARGNLSPFLTFGHLGLLMPSLSALLLF</sequence>
<dbReference type="RefSeq" id="XP_025378818.1">
    <property type="nucleotide sequence ID" value="XM_025525654.1"/>
</dbReference>